<gene>
    <name evidence="1" type="ORF">RFV38_12790</name>
</gene>
<protein>
    <recommendedName>
        <fullName evidence="3">HTH cro/C1-type domain-containing protein</fullName>
    </recommendedName>
</protein>
<evidence type="ECO:0000313" key="1">
    <source>
        <dbReference type="EMBL" id="MDX8337355.1"/>
    </source>
</evidence>
<evidence type="ECO:0008006" key="3">
    <source>
        <dbReference type="Google" id="ProtNLM"/>
    </source>
</evidence>
<sequence>MKKFDIMKNIRREMRLKNLSDGRVAKKIGVSEIEMTEFFLERNVNLELLEKVIEVVFESYEFQYSFKENPLKKFSTKELLQELMRREK</sequence>
<evidence type="ECO:0000313" key="2">
    <source>
        <dbReference type="Proteomes" id="UP001279681"/>
    </source>
</evidence>
<accession>A0ABU4WDW9</accession>
<name>A0ABU4WDW9_9FUSO</name>
<dbReference type="Proteomes" id="UP001279681">
    <property type="component" value="Unassembled WGS sequence"/>
</dbReference>
<dbReference type="EMBL" id="JAVIKH010000033">
    <property type="protein sequence ID" value="MDX8337355.1"/>
    <property type="molecule type" value="Genomic_DNA"/>
</dbReference>
<organism evidence="1 2">
    <name type="scientific">Candidatus Cetobacterium colombiensis</name>
    <dbReference type="NCBI Taxonomy" id="3073100"/>
    <lineage>
        <taxon>Bacteria</taxon>
        <taxon>Fusobacteriati</taxon>
        <taxon>Fusobacteriota</taxon>
        <taxon>Fusobacteriia</taxon>
        <taxon>Fusobacteriales</taxon>
        <taxon>Fusobacteriaceae</taxon>
        <taxon>Cetobacterium</taxon>
    </lineage>
</organism>
<proteinExistence type="predicted"/>
<comment type="caution">
    <text evidence="1">The sequence shown here is derived from an EMBL/GenBank/DDBJ whole genome shotgun (WGS) entry which is preliminary data.</text>
</comment>
<dbReference type="RefSeq" id="WP_320314696.1">
    <property type="nucleotide sequence ID" value="NZ_JAVIKH010000033.1"/>
</dbReference>
<keyword evidence="2" id="KW-1185">Reference proteome</keyword>
<reference evidence="2" key="1">
    <citation type="submission" date="2023-07" db="EMBL/GenBank/DDBJ databases">
        <authorList>
            <person name="Colorado M.A."/>
            <person name="Villamil L.M."/>
            <person name="Melo J.F."/>
            <person name="Rodriguez J.A."/>
            <person name="Ruiz R.Y."/>
        </authorList>
    </citation>
    <scope>NUCLEOTIDE SEQUENCE [LARGE SCALE GENOMIC DNA]</scope>
    <source>
        <strain evidence="2">C33</strain>
    </source>
</reference>